<dbReference type="GO" id="GO:0050661">
    <property type="term" value="F:NADP binding"/>
    <property type="evidence" value="ECO:0007669"/>
    <property type="project" value="InterPro"/>
</dbReference>
<keyword evidence="2 6" id="KW-0285">Flavoprotein</keyword>
<dbReference type="InterPro" id="IPR036188">
    <property type="entry name" value="FAD/NAD-bd_sf"/>
</dbReference>
<keyword evidence="3 6" id="KW-0274">FAD</keyword>
<proteinExistence type="inferred from homology"/>
<comment type="caution">
    <text evidence="7">The sequence shown here is derived from an EMBL/GenBank/DDBJ whole genome shotgun (WGS) entry which is preliminary data.</text>
</comment>
<organism evidence="7">
    <name type="scientific">Zea mays</name>
    <name type="common">Maize</name>
    <dbReference type="NCBI Taxonomy" id="4577"/>
    <lineage>
        <taxon>Eukaryota</taxon>
        <taxon>Viridiplantae</taxon>
        <taxon>Streptophyta</taxon>
        <taxon>Embryophyta</taxon>
        <taxon>Tracheophyta</taxon>
        <taxon>Spermatophyta</taxon>
        <taxon>Magnoliopsida</taxon>
        <taxon>Liliopsida</taxon>
        <taxon>Poales</taxon>
        <taxon>Poaceae</taxon>
        <taxon>PACMAD clade</taxon>
        <taxon>Panicoideae</taxon>
        <taxon>Andropogonodae</taxon>
        <taxon>Andropogoneae</taxon>
        <taxon>Tripsacinae</taxon>
        <taxon>Zea</taxon>
    </lineage>
</organism>
<keyword evidence="5 6" id="KW-0560">Oxidoreductase</keyword>
<evidence type="ECO:0000256" key="2">
    <source>
        <dbReference type="ARBA" id="ARBA00022630"/>
    </source>
</evidence>
<evidence type="ECO:0000256" key="5">
    <source>
        <dbReference type="ARBA" id="ARBA00023002"/>
    </source>
</evidence>
<dbReference type="Gene3D" id="3.50.50.60">
    <property type="entry name" value="FAD/NAD(P)-binding domain"/>
    <property type="match status" value="2"/>
</dbReference>
<evidence type="ECO:0000256" key="1">
    <source>
        <dbReference type="ARBA" id="ARBA00009183"/>
    </source>
</evidence>
<dbReference type="AlphaFoldDB" id="A0A8J8Y4Y1"/>
<dbReference type="PIRSF" id="PIRSF000332">
    <property type="entry name" value="FMO"/>
    <property type="match status" value="1"/>
</dbReference>
<dbReference type="SMR" id="A0A8J8Y4Y1"/>
<evidence type="ECO:0000256" key="4">
    <source>
        <dbReference type="ARBA" id="ARBA00022857"/>
    </source>
</evidence>
<dbReference type="InterPro" id="IPR050346">
    <property type="entry name" value="FMO-like"/>
</dbReference>
<keyword evidence="4" id="KW-0521">NADP</keyword>
<gene>
    <name evidence="7" type="primary">FMO1_2</name>
    <name evidence="7" type="ORF">Zm00014a_036966</name>
</gene>
<dbReference type="GO" id="GO:0004499">
    <property type="term" value="F:N,N-dimethylaniline monooxygenase activity"/>
    <property type="evidence" value="ECO:0007669"/>
    <property type="project" value="InterPro"/>
</dbReference>
<dbReference type="GO" id="GO:0050660">
    <property type="term" value="F:flavin adenine dinucleotide binding"/>
    <property type="evidence" value="ECO:0007669"/>
    <property type="project" value="InterPro"/>
</dbReference>
<evidence type="ECO:0000256" key="6">
    <source>
        <dbReference type="RuleBase" id="RU361177"/>
    </source>
</evidence>
<accession>A0A8J8Y4Y1</accession>
<reference evidence="7" key="1">
    <citation type="journal article" date="2018" name="Nat. Genet.">
        <title>Extensive intraspecific gene order and gene structural variations between Mo17 and other maize genomes.</title>
        <authorList>
            <person name="Sun S."/>
            <person name="Zhou Y."/>
            <person name="Chen J."/>
            <person name="Shi J."/>
            <person name="Zhao H."/>
            <person name="Zhao H."/>
            <person name="Song W."/>
            <person name="Zhang M."/>
            <person name="Cui Y."/>
            <person name="Dong X."/>
            <person name="Liu H."/>
            <person name="Ma X."/>
            <person name="Jiao Y."/>
            <person name="Wang B."/>
            <person name="Wei X."/>
            <person name="Stein J.C."/>
            <person name="Glaubitz J.C."/>
            <person name="Lu F."/>
            <person name="Yu G."/>
            <person name="Liang C."/>
            <person name="Fengler K."/>
            <person name="Li B."/>
            <person name="Rafalski A."/>
            <person name="Schnable P.S."/>
            <person name="Ware D.H."/>
            <person name="Buckler E.S."/>
            <person name="Lai J."/>
        </authorList>
    </citation>
    <scope>NUCLEOTIDE SEQUENCE [LARGE SCALE GENOMIC DNA]</scope>
    <source>
        <tissue evidence="7">Seedling</tissue>
    </source>
</reference>
<comment type="similarity">
    <text evidence="1 6">Belongs to the FMO family.</text>
</comment>
<dbReference type="HOGENOM" id="CLU_006909_9_3_1"/>
<sequence length="566" mass="63161">MAAAQEKRLAIIGAGSSGLTACKHALAKGFRPVVFEAADAVGGVWARTLACTRLQSPAEAYRFSDFPWPPEVRPEEFPRSDQVAAYMAAYARQFGVVDCVRFGSKVLGAEYVGASEAEVAAWEQWSGNGEAFGDGTGVWHLTVQHGETEETQKYEFDFLIICLGRYGIAKVPTFPQGRGPEVFQGQVLHSMDYSRMPHADAHELIRGKRVVVVGSGKSGMDTVAQCARANGSKYPCTMVYRSANWMVDPNLAWGAFFKKMIGSRLAELMVHKPGEGFALSLLATVLTPMRWLMAKLAETYYRELMPMRKHGMAPGYNLSESMLLGWRIGLLPDRFYDMVEQGGIVLRRCDSFGFCADGLELDDGTGERVGADVVILATGFDDERLLTSVFVSPWFREIIVPKPSHTMLPLYRSVRRLSFKLLALARRPVRLIDLTMYISRSIAVSSARHCVHPRIPQMAVVCYVESAASIYPYEMMAKWVAHLLDGVVRLPSVAAMEENVAEWERWGRWAKRRSGAFFVKSCIAAVTTWYSDQLCRDMGRNPRRKRRGLLADWLQPYGPSDYAGIQ</sequence>
<evidence type="ECO:0000256" key="3">
    <source>
        <dbReference type="ARBA" id="ARBA00022827"/>
    </source>
</evidence>
<dbReference type="EC" id="1.-.-.-" evidence="6"/>
<protein>
    <recommendedName>
        <fullName evidence="6">Flavin-containing monooxygenase</fullName>
        <ecNumber evidence="6">1.-.-.-</ecNumber>
    </recommendedName>
</protein>
<name>A0A8J8Y4Y1_MAIZE</name>
<dbReference type="PROSITE" id="PS51257">
    <property type="entry name" value="PROKAR_LIPOPROTEIN"/>
    <property type="match status" value="1"/>
</dbReference>
<dbReference type="PANTHER" id="PTHR23023">
    <property type="entry name" value="DIMETHYLANILINE MONOOXYGENASE"/>
    <property type="match status" value="1"/>
</dbReference>
<dbReference type="InterPro" id="IPR000960">
    <property type="entry name" value="Flavin_mOase"/>
</dbReference>
<evidence type="ECO:0000313" key="7">
    <source>
        <dbReference type="EMBL" id="PWZ27540.1"/>
    </source>
</evidence>
<dbReference type="OMA" id="MATETYY"/>
<dbReference type="EMBL" id="NCVQ01000005">
    <property type="protein sequence ID" value="PWZ27540.1"/>
    <property type="molecule type" value="Genomic_DNA"/>
</dbReference>
<keyword evidence="6 7" id="KW-0503">Monooxygenase</keyword>
<dbReference type="Pfam" id="PF00743">
    <property type="entry name" value="FMO-like"/>
    <property type="match status" value="1"/>
</dbReference>
<dbReference type="Proteomes" id="UP000251960">
    <property type="component" value="Chromosome 4"/>
</dbReference>
<comment type="cofactor">
    <cofactor evidence="6">
        <name>FAD</name>
        <dbReference type="ChEBI" id="CHEBI:57692"/>
    </cofactor>
</comment>
<dbReference type="InterPro" id="IPR020946">
    <property type="entry name" value="Flavin_mOase-like"/>
</dbReference>
<dbReference type="SUPFAM" id="SSF51905">
    <property type="entry name" value="FAD/NAD(P)-binding domain"/>
    <property type="match status" value="2"/>
</dbReference>
<dbReference type="FunFam" id="3.50.50.60:FF:000170">
    <property type="entry name" value="Flavin-containing monooxygenase"/>
    <property type="match status" value="1"/>
</dbReference>